<evidence type="ECO:0000256" key="1">
    <source>
        <dbReference type="ARBA" id="ARBA00004123"/>
    </source>
</evidence>
<dbReference type="PROSITE" id="PS51263">
    <property type="entry name" value="ADF_H"/>
    <property type="match status" value="1"/>
</dbReference>
<dbReference type="Gene3D" id="3.40.20.10">
    <property type="entry name" value="Severin"/>
    <property type="match status" value="1"/>
</dbReference>
<dbReference type="OrthoDB" id="3919494at2759"/>
<evidence type="ECO:0000256" key="6">
    <source>
        <dbReference type="SAM" id="MobiDB-lite"/>
    </source>
</evidence>
<comment type="similarity">
    <text evidence="3">Belongs to the actin-binding proteins ADF family. GMF subfamily.</text>
</comment>
<accession>A0A7R8D535</accession>
<dbReference type="GO" id="GO:0030864">
    <property type="term" value="C:cortical actin cytoskeleton"/>
    <property type="evidence" value="ECO:0007669"/>
    <property type="project" value="TreeGrafter"/>
</dbReference>
<evidence type="ECO:0000313" key="7">
    <source>
        <dbReference type="EMBL" id="CAF3002186.1"/>
    </source>
</evidence>
<dbReference type="FunFam" id="3.40.20.10:FF:000026">
    <property type="entry name" value="Glia maturation factor"/>
    <property type="match status" value="1"/>
</dbReference>
<dbReference type="EMBL" id="HG994586">
    <property type="protein sequence ID" value="CAF3002186.1"/>
    <property type="molecule type" value="Genomic_DNA"/>
</dbReference>
<dbReference type="InterPro" id="IPR002108">
    <property type="entry name" value="ADF-H"/>
</dbReference>
<protein>
    <submittedName>
        <fullName evidence="7">Glia maturation factor gamma,Glia maturation factor beta</fullName>
    </submittedName>
</protein>
<proteinExistence type="inferred from homology"/>
<dbReference type="InterPro" id="IPR029006">
    <property type="entry name" value="ADF-H/Gelsolin-like_dom_sf"/>
</dbReference>
<dbReference type="GO" id="GO:0034316">
    <property type="term" value="P:negative regulation of Arp2/3 complex-mediated actin nucleation"/>
    <property type="evidence" value="ECO:0007669"/>
    <property type="project" value="TreeGrafter"/>
</dbReference>
<dbReference type="PANTHER" id="PTHR11249:SF2">
    <property type="entry name" value="GLIA MATURATION FACTOR"/>
    <property type="match status" value="1"/>
</dbReference>
<dbReference type="InterPro" id="IPR011171">
    <property type="entry name" value="GMF"/>
</dbReference>
<evidence type="ECO:0000256" key="2">
    <source>
        <dbReference type="ARBA" id="ARBA00004496"/>
    </source>
</evidence>
<name>A0A7R8D535_LEPSM</name>
<sequence>MANEICTIDDELKSTLRSFRFGKSKSSSAIILKIDQKAQKVVVDDILEGITTEELLEEIPDHQPRFALYSFEMVHAADNRVSYPMCLIYFTPSGCQTELAFMYAGTKLSLVKEAQLTKVFEIRDLEEFTHERTLCLTKISQETSRKIDNLCERCANVLTHKDEVKVETKGKKSNRRTKLVVMCSLCGGVARSVVIKKRPASIKKVENSPKREPSIKCNKRKRNKDTNAGLVIPQSFKKPKEPKINYGVKWEESSRSRTVHSINGFRS</sequence>
<dbReference type="GO" id="GO:0005634">
    <property type="term" value="C:nucleus"/>
    <property type="evidence" value="ECO:0007669"/>
    <property type="project" value="UniProtKB-SubCell"/>
</dbReference>
<dbReference type="GO" id="GO:0003779">
    <property type="term" value="F:actin binding"/>
    <property type="evidence" value="ECO:0007669"/>
    <property type="project" value="InterPro"/>
</dbReference>
<gene>
    <name evidence="7" type="ORF">LSAA_13412</name>
</gene>
<evidence type="ECO:0000313" key="8">
    <source>
        <dbReference type="Proteomes" id="UP000675881"/>
    </source>
</evidence>
<evidence type="ECO:0000256" key="4">
    <source>
        <dbReference type="ARBA" id="ARBA00022490"/>
    </source>
</evidence>
<evidence type="ECO:0000256" key="3">
    <source>
        <dbReference type="ARBA" id="ARBA00010055"/>
    </source>
</evidence>
<dbReference type="Pfam" id="PF00241">
    <property type="entry name" value="Cofilin_ADF"/>
    <property type="match status" value="1"/>
</dbReference>
<keyword evidence="4" id="KW-0963">Cytoplasm</keyword>
<organism evidence="7 8">
    <name type="scientific">Lepeophtheirus salmonis</name>
    <name type="common">Salmon louse</name>
    <name type="synonym">Caligus salmonis</name>
    <dbReference type="NCBI Taxonomy" id="72036"/>
    <lineage>
        <taxon>Eukaryota</taxon>
        <taxon>Metazoa</taxon>
        <taxon>Ecdysozoa</taxon>
        <taxon>Arthropoda</taxon>
        <taxon>Crustacea</taxon>
        <taxon>Multicrustacea</taxon>
        <taxon>Hexanauplia</taxon>
        <taxon>Copepoda</taxon>
        <taxon>Siphonostomatoida</taxon>
        <taxon>Caligidae</taxon>
        <taxon>Lepeophtheirus</taxon>
    </lineage>
</organism>
<dbReference type="Proteomes" id="UP000675881">
    <property type="component" value="Chromosome 7"/>
</dbReference>
<dbReference type="SUPFAM" id="SSF55753">
    <property type="entry name" value="Actin depolymerizing proteins"/>
    <property type="match status" value="1"/>
</dbReference>
<dbReference type="GO" id="GO:0071933">
    <property type="term" value="F:Arp2/3 complex binding"/>
    <property type="evidence" value="ECO:0007669"/>
    <property type="project" value="InterPro"/>
</dbReference>
<dbReference type="AlphaFoldDB" id="A0A7R8D535"/>
<dbReference type="PANTHER" id="PTHR11249">
    <property type="entry name" value="GLIAL FACTOR NATURATION FACTOR"/>
    <property type="match status" value="1"/>
</dbReference>
<feature type="region of interest" description="Disordered" evidence="6">
    <location>
        <begin position="203"/>
        <end position="231"/>
    </location>
</feature>
<reference evidence="7" key="1">
    <citation type="submission" date="2021-02" db="EMBL/GenBank/DDBJ databases">
        <authorList>
            <person name="Bekaert M."/>
        </authorList>
    </citation>
    <scope>NUCLEOTIDE SEQUENCE</scope>
    <source>
        <strain evidence="7">IoA-00</strain>
    </source>
</reference>
<keyword evidence="5" id="KW-0539">Nucleus</keyword>
<dbReference type="SMART" id="SM00102">
    <property type="entry name" value="ADF"/>
    <property type="match status" value="1"/>
</dbReference>
<dbReference type="GO" id="GO:0071846">
    <property type="term" value="P:actin filament debranching"/>
    <property type="evidence" value="ECO:0007669"/>
    <property type="project" value="InterPro"/>
</dbReference>
<evidence type="ECO:0000256" key="5">
    <source>
        <dbReference type="ARBA" id="ARBA00023242"/>
    </source>
</evidence>
<keyword evidence="8" id="KW-1185">Reference proteome</keyword>
<feature type="compositionally biased region" description="Basic and acidic residues" evidence="6">
    <location>
        <begin position="203"/>
        <end position="214"/>
    </location>
</feature>
<dbReference type="CDD" id="cd11283">
    <property type="entry name" value="ADF_GMF-beta_like"/>
    <property type="match status" value="1"/>
</dbReference>
<comment type="subcellular location">
    <subcellularLocation>
        <location evidence="2">Cytoplasm</location>
    </subcellularLocation>
    <subcellularLocation>
        <location evidence="1">Nucleus</location>
    </subcellularLocation>
</comment>